<evidence type="ECO:0000313" key="2">
    <source>
        <dbReference type="EMBL" id="QFJ53463.1"/>
    </source>
</evidence>
<dbReference type="RefSeq" id="WP_151621931.1">
    <property type="nucleotide sequence ID" value="NZ_CP043028.1"/>
</dbReference>
<reference evidence="1" key="1">
    <citation type="journal article" date="2018" name="Nat. Biotechnol.">
        <title>Cultivation and sequencing of rumen microbiome members from the Hungate1000 Collection.</title>
        <authorList>
            <consortium name="Hungate1000 project collaborators"/>
            <person name="Seshadri R."/>
            <person name="Leahy S.C."/>
            <person name="Attwood G.T."/>
            <person name="Teh K.H."/>
            <person name="Lambie S.C."/>
            <person name="Cookson A.L."/>
            <person name="Eloe-Fadrosh E.A."/>
            <person name="Pavlopoulos G.A."/>
            <person name="Hadjithomas M."/>
            <person name="Varghese N.J."/>
            <person name="Paez-Espino D."/>
            <person name="Perry R."/>
            <person name="Henderson G."/>
            <person name="Creevey C.J."/>
            <person name="Terrapon N."/>
            <person name="Lapebie P."/>
            <person name="Drula E."/>
            <person name="Lombard V."/>
            <person name="Rubin E."/>
            <person name="Kyrpides N.C."/>
            <person name="Henrissat B."/>
            <person name="Woyke T."/>
            <person name="Ivanova N.N."/>
            <person name="Kelly W.J."/>
        </authorList>
    </citation>
    <scope>NUCLEOTIDE SEQUENCE</scope>
    <source>
        <strain evidence="1">MA3014</strain>
    </source>
</reference>
<dbReference type="Proteomes" id="UP000327030">
    <property type="component" value="Chromosome 1"/>
</dbReference>
<dbReference type="AlphaFoldDB" id="A0A5P6VL44"/>
<organism evidence="1 3">
    <name type="scientific">Pseudobutyrivibrio xylanivorans</name>
    <dbReference type="NCBI Taxonomy" id="185007"/>
    <lineage>
        <taxon>Bacteria</taxon>
        <taxon>Bacillati</taxon>
        <taxon>Bacillota</taxon>
        <taxon>Clostridia</taxon>
        <taxon>Lachnospirales</taxon>
        <taxon>Lachnospiraceae</taxon>
        <taxon>Pseudobutyrivibrio</taxon>
    </lineage>
</organism>
<dbReference type="OrthoDB" id="5245173at2"/>
<reference evidence="3" key="3">
    <citation type="submission" date="2019-08" db="EMBL/GenBank/DDBJ databases">
        <title>Complete Genome Sequence of the Polysaccharide-Degrading Rumen Bacterium Pseudobutyrivibrio xylanivorans MA3014.</title>
        <authorList>
            <person name="Palevich N."/>
            <person name="Maclean P.H."/>
            <person name="Kelly W.J."/>
            <person name="Leahy S.C."/>
            <person name="Rakonjac J."/>
            <person name="Attwood G.T."/>
        </authorList>
    </citation>
    <scope>NUCLEOTIDE SEQUENCE [LARGE SCALE GENOMIC DNA]</scope>
    <source>
        <strain evidence="3">MA3014</strain>
    </source>
</reference>
<dbReference type="InterPro" id="IPR028185">
    <property type="entry name" value="Imm70"/>
</dbReference>
<sequence length="135" mass="15262">MELFTEDRKRYVDVGGSWILHSVYSTAQVRLGGMKRKIPLAMDFLQTGKCEPNNAIETARQINLLRDEFSKIKPEKAVYDCDNPKVKAPWDGNLSYVTTSCANLYTTADGKDLLFELVSILTYADIMKKAVDMSE</sequence>
<dbReference type="EMBL" id="CP043028">
    <property type="protein sequence ID" value="QFJ53463.1"/>
    <property type="molecule type" value="Genomic_DNA"/>
</dbReference>
<reference evidence="1" key="2">
    <citation type="journal article" date="2019" name="Appl. Environ. Microbiol.">
        <title>Comparative Genomics of Rumen Butyrivibrio spp. Uncovers a Continuum of Polysaccharide-Degrading Capabilities.</title>
        <authorList>
            <person name="Palevich N."/>
            <person name="Kelly W.J."/>
            <person name="Leahy S.C."/>
            <person name="Denman S."/>
            <person name="Altermann E."/>
            <person name="Rakonjac J."/>
            <person name="Attwood G.T."/>
        </authorList>
    </citation>
    <scope>NUCLEOTIDE SEQUENCE</scope>
    <source>
        <strain evidence="1">MA3014</strain>
    </source>
</reference>
<protein>
    <submittedName>
        <fullName evidence="1">Uncharacterized protein</fullName>
    </submittedName>
</protein>
<evidence type="ECO:0000313" key="1">
    <source>
        <dbReference type="EMBL" id="QFJ53386.1"/>
    </source>
</evidence>
<gene>
    <name evidence="1" type="ORF">FXF36_00110</name>
    <name evidence="2" type="ORF">FXF36_00520</name>
</gene>
<dbReference type="KEGG" id="pxv:FXF36_00110"/>
<evidence type="ECO:0000313" key="3">
    <source>
        <dbReference type="Proteomes" id="UP000327030"/>
    </source>
</evidence>
<reference evidence="1" key="4">
    <citation type="journal article" date="2020" name="Genome Biol. Evol.">
        <title>Complete Genome Sequence of the Polysaccharide-Degrading Rumen Bacterium Pseudobutyrivibrio xylanivorans MA3014 Reveals an Incomplete Glycolytic Pathway.</title>
        <authorList>
            <person name="Palevich N."/>
            <person name="Maclean P.H."/>
            <person name="Kelly W.J."/>
            <person name="Leahy S.C."/>
            <person name="Rakonjac J."/>
            <person name="Attwood G.T."/>
        </authorList>
    </citation>
    <scope>NUCLEOTIDE SEQUENCE</scope>
    <source>
        <strain evidence="1">MA3014</strain>
    </source>
</reference>
<dbReference type="Pfam" id="PF15601">
    <property type="entry name" value="Imm70"/>
    <property type="match status" value="1"/>
</dbReference>
<name>A0A5P6VL44_PSEXY</name>
<accession>A0A5P6VL44</accession>
<proteinExistence type="predicted"/>
<dbReference type="EMBL" id="CP043028">
    <property type="protein sequence ID" value="QFJ53386.1"/>
    <property type="molecule type" value="Genomic_DNA"/>
</dbReference>
<dbReference type="KEGG" id="pxv:FXF36_00520"/>